<dbReference type="AlphaFoldDB" id="A0A916NG27"/>
<dbReference type="Proteomes" id="UP000693892">
    <property type="component" value="Unassembled WGS sequence"/>
</dbReference>
<feature type="compositionally biased region" description="Polar residues" evidence="1">
    <location>
        <begin position="1"/>
        <end position="31"/>
    </location>
</feature>
<accession>A0A916NG27</accession>
<sequence length="125" mass="13224">MSTEPTNTEPMSTKQTNTEPMSTEPTATDPTYTAPLNAEAMNDAVRTGPTADGAEPAPDRRPWPRTGPIVWGAIVLAVCFYSAMQLVAPGSVDSTTVVIVCLIALGLLLLGVSVAVLVRNARDRR</sequence>
<gene>
    <name evidence="3" type="ORF">LEUCIP111803_00716</name>
</gene>
<evidence type="ECO:0000313" key="3">
    <source>
        <dbReference type="EMBL" id="CAG7604228.1"/>
    </source>
</evidence>
<feature type="region of interest" description="Disordered" evidence="1">
    <location>
        <begin position="1"/>
        <end position="34"/>
    </location>
</feature>
<dbReference type="EMBL" id="CAJVAP010000006">
    <property type="protein sequence ID" value="CAG7604228.1"/>
    <property type="molecule type" value="Genomic_DNA"/>
</dbReference>
<feature type="transmembrane region" description="Helical" evidence="2">
    <location>
        <begin position="94"/>
        <end position="118"/>
    </location>
</feature>
<evidence type="ECO:0000256" key="2">
    <source>
        <dbReference type="SAM" id="Phobius"/>
    </source>
</evidence>
<organism evidence="3 4">
    <name type="scientific">Leucobacter soli</name>
    <dbReference type="NCBI Taxonomy" id="2812850"/>
    <lineage>
        <taxon>Bacteria</taxon>
        <taxon>Bacillati</taxon>
        <taxon>Actinomycetota</taxon>
        <taxon>Actinomycetes</taxon>
        <taxon>Micrococcales</taxon>
        <taxon>Microbacteriaceae</taxon>
        <taxon>Leucobacter</taxon>
    </lineage>
</organism>
<name>A0A916NG27_9MICO</name>
<evidence type="ECO:0000256" key="1">
    <source>
        <dbReference type="SAM" id="MobiDB-lite"/>
    </source>
</evidence>
<keyword evidence="2" id="KW-1133">Transmembrane helix</keyword>
<keyword evidence="2" id="KW-0472">Membrane</keyword>
<keyword evidence="4" id="KW-1185">Reference proteome</keyword>
<comment type="caution">
    <text evidence="3">The sequence shown here is derived from an EMBL/GenBank/DDBJ whole genome shotgun (WGS) entry which is preliminary data.</text>
</comment>
<proteinExistence type="predicted"/>
<feature type="transmembrane region" description="Helical" evidence="2">
    <location>
        <begin position="69"/>
        <end position="88"/>
    </location>
</feature>
<evidence type="ECO:0000313" key="4">
    <source>
        <dbReference type="Proteomes" id="UP000693892"/>
    </source>
</evidence>
<reference evidence="3" key="1">
    <citation type="submission" date="2021-06" db="EMBL/GenBank/DDBJ databases">
        <authorList>
            <person name="Criscuolo A."/>
        </authorList>
    </citation>
    <scope>NUCLEOTIDE SEQUENCE</scope>
    <source>
        <strain evidence="3">CIP111803</strain>
    </source>
</reference>
<protein>
    <submittedName>
        <fullName evidence="3">Uncharacterized protein</fullName>
    </submittedName>
</protein>
<keyword evidence="2" id="KW-0812">Transmembrane</keyword>
<dbReference type="RefSeq" id="WP_218114343.1">
    <property type="nucleotide sequence ID" value="NZ_CAJVAP010000006.1"/>
</dbReference>